<dbReference type="PROSITE" id="PS50850">
    <property type="entry name" value="MFS"/>
    <property type="match status" value="1"/>
</dbReference>
<sequence>MRSKESDMNEQPTKAADRLSVGDVERKKDELQDGQNQPAHTTDIGFPSGLRLALLLIAVYASLFLVSLDRLIISPAIPRITDQFHSITDIGWYGTAYQITSCAFQLLWGKLYSFFSVRGVFLSAILFFEVGSAICGAAPNSVALIIGRAIAGLGSGGIMAGTVCISPIPLI</sequence>
<accession>Q0D1I1</accession>
<evidence type="ECO:0000256" key="2">
    <source>
        <dbReference type="ARBA" id="ARBA00022692"/>
    </source>
</evidence>
<feature type="transmembrane region" description="Helical" evidence="6">
    <location>
        <begin position="52"/>
        <end position="78"/>
    </location>
</feature>
<dbReference type="STRING" id="341663.Q0D1I1"/>
<evidence type="ECO:0000256" key="5">
    <source>
        <dbReference type="SAM" id="MobiDB-lite"/>
    </source>
</evidence>
<name>Q0D1I1_ASPTN</name>
<feature type="domain" description="Major facilitator superfamily (MFS) profile" evidence="7">
    <location>
        <begin position="55"/>
        <end position="171"/>
    </location>
</feature>
<evidence type="ECO:0000313" key="9">
    <source>
        <dbReference type="Proteomes" id="UP000007963"/>
    </source>
</evidence>
<evidence type="ECO:0000256" key="1">
    <source>
        <dbReference type="ARBA" id="ARBA00004141"/>
    </source>
</evidence>
<dbReference type="InterPro" id="IPR036259">
    <property type="entry name" value="MFS_trans_sf"/>
</dbReference>
<feature type="transmembrane region" description="Helical" evidence="6">
    <location>
        <begin position="145"/>
        <end position="168"/>
    </location>
</feature>
<evidence type="ECO:0000256" key="3">
    <source>
        <dbReference type="ARBA" id="ARBA00022989"/>
    </source>
</evidence>
<dbReference type="InterPro" id="IPR011701">
    <property type="entry name" value="MFS"/>
</dbReference>
<keyword evidence="2 6" id="KW-0812">Transmembrane</keyword>
<evidence type="ECO:0000256" key="6">
    <source>
        <dbReference type="SAM" id="Phobius"/>
    </source>
</evidence>
<dbReference type="PANTHER" id="PTHR23501:SF153">
    <property type="entry name" value="AFLATOXIN EFFLUX PUMP, PUTATIVE-RELATED"/>
    <property type="match status" value="1"/>
</dbReference>
<evidence type="ECO:0000259" key="7">
    <source>
        <dbReference type="PROSITE" id="PS50850"/>
    </source>
</evidence>
<keyword evidence="4 6" id="KW-0472">Membrane</keyword>
<protein>
    <recommendedName>
        <fullName evidence="7">Major facilitator superfamily (MFS) profile domain-containing protein</fullName>
    </recommendedName>
</protein>
<dbReference type="Gene3D" id="1.20.1250.20">
    <property type="entry name" value="MFS general substrate transporter like domains"/>
    <property type="match status" value="1"/>
</dbReference>
<proteinExistence type="predicted"/>
<dbReference type="eggNOG" id="KOG0254">
    <property type="taxonomic scope" value="Eukaryota"/>
</dbReference>
<dbReference type="Proteomes" id="UP000007963">
    <property type="component" value="Unassembled WGS sequence"/>
</dbReference>
<dbReference type="SUPFAM" id="SSF103473">
    <property type="entry name" value="MFS general substrate transporter"/>
    <property type="match status" value="1"/>
</dbReference>
<dbReference type="GO" id="GO:0005886">
    <property type="term" value="C:plasma membrane"/>
    <property type="evidence" value="ECO:0007669"/>
    <property type="project" value="TreeGrafter"/>
</dbReference>
<dbReference type="Pfam" id="PF07690">
    <property type="entry name" value="MFS_1"/>
    <property type="match status" value="1"/>
</dbReference>
<dbReference type="GeneID" id="4354952"/>
<dbReference type="GO" id="GO:0022857">
    <property type="term" value="F:transmembrane transporter activity"/>
    <property type="evidence" value="ECO:0007669"/>
    <property type="project" value="InterPro"/>
</dbReference>
<dbReference type="OMA" id="RCKSARC"/>
<comment type="subcellular location">
    <subcellularLocation>
        <location evidence="1">Membrane</location>
        <topology evidence="1">Multi-pass membrane protein</topology>
    </subcellularLocation>
</comment>
<dbReference type="InterPro" id="IPR020846">
    <property type="entry name" value="MFS_dom"/>
</dbReference>
<organism evidence="8 9">
    <name type="scientific">Aspergillus terreus (strain NIH 2624 / FGSC A1156)</name>
    <dbReference type="NCBI Taxonomy" id="341663"/>
    <lineage>
        <taxon>Eukaryota</taxon>
        <taxon>Fungi</taxon>
        <taxon>Dikarya</taxon>
        <taxon>Ascomycota</taxon>
        <taxon>Pezizomycotina</taxon>
        <taxon>Eurotiomycetes</taxon>
        <taxon>Eurotiomycetidae</taxon>
        <taxon>Eurotiales</taxon>
        <taxon>Aspergillaceae</taxon>
        <taxon>Aspergillus</taxon>
        <taxon>Aspergillus subgen. Circumdati</taxon>
    </lineage>
</organism>
<reference evidence="9" key="1">
    <citation type="submission" date="2005-09" db="EMBL/GenBank/DDBJ databases">
        <title>Annotation of the Aspergillus terreus NIH2624 genome.</title>
        <authorList>
            <person name="Birren B.W."/>
            <person name="Lander E.S."/>
            <person name="Galagan J.E."/>
            <person name="Nusbaum C."/>
            <person name="Devon K."/>
            <person name="Henn M."/>
            <person name="Ma L.-J."/>
            <person name="Jaffe D.B."/>
            <person name="Butler J."/>
            <person name="Alvarez P."/>
            <person name="Gnerre S."/>
            <person name="Grabherr M."/>
            <person name="Kleber M."/>
            <person name="Mauceli E.W."/>
            <person name="Brockman W."/>
            <person name="Rounsley S."/>
            <person name="Young S.K."/>
            <person name="LaButti K."/>
            <person name="Pushparaj V."/>
            <person name="DeCaprio D."/>
            <person name="Crawford M."/>
            <person name="Koehrsen M."/>
            <person name="Engels R."/>
            <person name="Montgomery P."/>
            <person name="Pearson M."/>
            <person name="Howarth C."/>
            <person name="Larson L."/>
            <person name="Luoma S."/>
            <person name="White J."/>
            <person name="Alvarado L."/>
            <person name="Kodira C.D."/>
            <person name="Zeng Q."/>
            <person name="Oleary S."/>
            <person name="Yandava C."/>
            <person name="Denning D.W."/>
            <person name="Nierman W.C."/>
            <person name="Milne T."/>
            <person name="Madden K."/>
        </authorList>
    </citation>
    <scope>NUCLEOTIDE SEQUENCE [LARGE SCALE GENOMIC DNA]</scope>
    <source>
        <strain evidence="9">NIH 2624 / FGSC A1156</strain>
    </source>
</reference>
<dbReference type="AlphaFoldDB" id="Q0D1I1"/>
<evidence type="ECO:0000256" key="4">
    <source>
        <dbReference type="ARBA" id="ARBA00023136"/>
    </source>
</evidence>
<dbReference type="EMBL" id="CH476594">
    <property type="protein sequence ID" value="EAU38849.1"/>
    <property type="molecule type" value="Genomic_DNA"/>
</dbReference>
<dbReference type="PANTHER" id="PTHR23501">
    <property type="entry name" value="MAJOR FACILITATOR SUPERFAMILY"/>
    <property type="match status" value="1"/>
</dbReference>
<feature type="transmembrane region" description="Helical" evidence="6">
    <location>
        <begin position="120"/>
        <end position="139"/>
    </location>
</feature>
<dbReference type="HOGENOM" id="CLU_000960_10_3_1"/>
<dbReference type="OrthoDB" id="10021397at2759"/>
<dbReference type="VEuPathDB" id="FungiDB:ATEG_00203"/>
<evidence type="ECO:0000313" key="8">
    <source>
        <dbReference type="EMBL" id="EAU38849.1"/>
    </source>
</evidence>
<gene>
    <name evidence="8" type="ORF">ATEG_00203</name>
</gene>
<dbReference type="RefSeq" id="XP_001210289.1">
    <property type="nucleotide sequence ID" value="XM_001210289.1"/>
</dbReference>
<keyword evidence="3 6" id="KW-1133">Transmembrane helix</keyword>
<feature type="region of interest" description="Disordered" evidence="5">
    <location>
        <begin position="1"/>
        <end position="42"/>
    </location>
</feature>